<dbReference type="AlphaFoldDB" id="A0A6J3M5A4"/>
<sequence length="176" mass="19741">ADVEVHIAGTSVPAHRLVLCLQSKYFSDALTGDFKEGCVNKLTCENGKEHSYLRMLQYLYTGDYAYEPSVLISKEDDSELLKHPRVYFLADSLFLEKLKNAALKKFEAVLEQLWVSESLVECIVEVFSNTLSGDAMRAALVRSIIVHRKELLSKSAFEQLISDGGDFAVEMTRALV</sequence>
<dbReference type="Gene3D" id="3.30.710.10">
    <property type="entry name" value="Potassium Channel Kv1.1, Chain A"/>
    <property type="match status" value="1"/>
</dbReference>
<dbReference type="Pfam" id="PF00651">
    <property type="entry name" value="BTB"/>
    <property type="match status" value="1"/>
</dbReference>
<evidence type="ECO:0000259" key="1">
    <source>
        <dbReference type="PROSITE" id="PS50097"/>
    </source>
</evidence>
<reference evidence="3" key="3">
    <citation type="submission" date="2025-08" db="UniProtKB">
        <authorList>
            <consortium name="RefSeq"/>
        </authorList>
    </citation>
    <scope>IDENTIFICATION</scope>
    <source>
        <strain evidence="3">CBS 342.82</strain>
    </source>
</reference>
<accession>A0A6J3M5A4</accession>
<feature type="non-terminal residue" evidence="3">
    <location>
        <position position="1"/>
    </location>
</feature>
<dbReference type="Proteomes" id="UP000504637">
    <property type="component" value="Unplaced"/>
</dbReference>
<reference evidence="3" key="1">
    <citation type="submission" date="2020-01" db="EMBL/GenBank/DDBJ databases">
        <authorList>
            <consortium name="DOE Joint Genome Institute"/>
            <person name="Haridas S."/>
            <person name="Albert R."/>
            <person name="Binder M."/>
            <person name="Bloem J."/>
            <person name="Labutti K."/>
            <person name="Salamov A."/>
            <person name="Andreopoulos B."/>
            <person name="Baker S.E."/>
            <person name="Barry K."/>
            <person name="Bills G."/>
            <person name="Bluhm B.H."/>
            <person name="Cannon C."/>
            <person name="Castanera R."/>
            <person name="Culley D.E."/>
            <person name="Daum C."/>
            <person name="Ezra D."/>
            <person name="Gonzalez J.B."/>
            <person name="Henrissat B."/>
            <person name="Kuo A."/>
            <person name="Liang C."/>
            <person name="Lipzen A."/>
            <person name="Lutzoni F."/>
            <person name="Magnuson J."/>
            <person name="Mondo S."/>
            <person name="Nolan M."/>
            <person name="Ohm R."/>
            <person name="Pangilinan J."/>
            <person name="Park H.-J."/>
            <person name="Ramirez L."/>
            <person name="Alfaro M."/>
            <person name="Sun H."/>
            <person name="Tritt A."/>
            <person name="Yoshinaga Y."/>
            <person name="Zwiers L.-H."/>
            <person name="Turgeon B.G."/>
            <person name="Goodwin S.B."/>
            <person name="Spatafora J.W."/>
            <person name="Crous P.W."/>
            <person name="Grigoriev I.V."/>
        </authorList>
    </citation>
    <scope>NUCLEOTIDE SEQUENCE</scope>
    <source>
        <strain evidence="3">CBS 342.82</strain>
    </source>
</reference>
<dbReference type="GeneID" id="54358382"/>
<evidence type="ECO:0000313" key="3">
    <source>
        <dbReference type="RefSeq" id="XP_033460266.1"/>
    </source>
</evidence>
<dbReference type="PANTHER" id="PTHR47843">
    <property type="entry name" value="BTB DOMAIN-CONTAINING PROTEIN-RELATED"/>
    <property type="match status" value="1"/>
</dbReference>
<proteinExistence type="predicted"/>
<organism evidence="3">
    <name type="scientific">Dissoconium aciculare CBS 342.82</name>
    <dbReference type="NCBI Taxonomy" id="1314786"/>
    <lineage>
        <taxon>Eukaryota</taxon>
        <taxon>Fungi</taxon>
        <taxon>Dikarya</taxon>
        <taxon>Ascomycota</taxon>
        <taxon>Pezizomycotina</taxon>
        <taxon>Dothideomycetes</taxon>
        <taxon>Dothideomycetidae</taxon>
        <taxon>Mycosphaerellales</taxon>
        <taxon>Dissoconiaceae</taxon>
        <taxon>Dissoconium</taxon>
    </lineage>
</organism>
<dbReference type="SUPFAM" id="SSF54695">
    <property type="entry name" value="POZ domain"/>
    <property type="match status" value="1"/>
</dbReference>
<feature type="domain" description="BTB" evidence="1">
    <location>
        <begin position="1"/>
        <end position="68"/>
    </location>
</feature>
<dbReference type="InterPro" id="IPR011333">
    <property type="entry name" value="SKP1/BTB/POZ_sf"/>
</dbReference>
<reference evidence="3" key="2">
    <citation type="submission" date="2020-04" db="EMBL/GenBank/DDBJ databases">
        <authorList>
            <consortium name="NCBI Genome Project"/>
        </authorList>
    </citation>
    <scope>NUCLEOTIDE SEQUENCE</scope>
    <source>
        <strain evidence="3">CBS 342.82</strain>
    </source>
</reference>
<protein>
    <recommendedName>
        <fullName evidence="1">BTB domain-containing protein</fullName>
    </recommendedName>
</protein>
<dbReference type="InterPro" id="IPR000210">
    <property type="entry name" value="BTB/POZ_dom"/>
</dbReference>
<evidence type="ECO:0000313" key="2">
    <source>
        <dbReference type="Proteomes" id="UP000504637"/>
    </source>
</evidence>
<dbReference type="OrthoDB" id="6359816at2759"/>
<gene>
    <name evidence="3" type="ORF">K489DRAFT_307171</name>
</gene>
<dbReference type="PROSITE" id="PS50097">
    <property type="entry name" value="BTB"/>
    <property type="match status" value="1"/>
</dbReference>
<feature type="non-terminal residue" evidence="3">
    <location>
        <position position="176"/>
    </location>
</feature>
<dbReference type="CDD" id="cd18186">
    <property type="entry name" value="BTB_POZ_ZBTB_KLHL-like"/>
    <property type="match status" value="1"/>
</dbReference>
<dbReference type="PANTHER" id="PTHR47843:SF5">
    <property type="entry name" value="BTB_POZ DOMAIN PROTEIN"/>
    <property type="match status" value="1"/>
</dbReference>
<keyword evidence="2" id="KW-1185">Reference proteome</keyword>
<dbReference type="RefSeq" id="XP_033460266.1">
    <property type="nucleotide sequence ID" value="XM_033600582.1"/>
</dbReference>
<name>A0A6J3M5A4_9PEZI</name>